<feature type="non-terminal residue" evidence="1">
    <location>
        <position position="39"/>
    </location>
</feature>
<dbReference type="InterPro" id="IPR027417">
    <property type="entry name" value="P-loop_NTPase"/>
</dbReference>
<dbReference type="SUPFAM" id="SSF52540">
    <property type="entry name" value="P-loop containing nucleoside triphosphate hydrolases"/>
    <property type="match status" value="1"/>
</dbReference>
<keyword evidence="2" id="KW-1185">Reference proteome</keyword>
<protein>
    <submittedName>
        <fullName evidence="1">24711_t:CDS:1</fullName>
    </submittedName>
</protein>
<dbReference type="EMBL" id="CAJVQB010167474">
    <property type="protein sequence ID" value="CAG8857124.1"/>
    <property type="molecule type" value="Genomic_DNA"/>
</dbReference>
<evidence type="ECO:0000313" key="1">
    <source>
        <dbReference type="EMBL" id="CAG8857124.1"/>
    </source>
</evidence>
<dbReference type="Proteomes" id="UP000789901">
    <property type="component" value="Unassembled WGS sequence"/>
</dbReference>
<feature type="non-terminal residue" evidence="1">
    <location>
        <position position="1"/>
    </location>
</feature>
<comment type="caution">
    <text evidence="1">The sequence shown here is derived from an EMBL/GenBank/DDBJ whole genome shotgun (WGS) entry which is preliminary data.</text>
</comment>
<organism evidence="1 2">
    <name type="scientific">Gigaspora margarita</name>
    <dbReference type="NCBI Taxonomy" id="4874"/>
    <lineage>
        <taxon>Eukaryota</taxon>
        <taxon>Fungi</taxon>
        <taxon>Fungi incertae sedis</taxon>
        <taxon>Mucoromycota</taxon>
        <taxon>Glomeromycotina</taxon>
        <taxon>Glomeromycetes</taxon>
        <taxon>Diversisporales</taxon>
        <taxon>Gigasporaceae</taxon>
        <taxon>Gigaspora</taxon>
    </lineage>
</organism>
<accession>A0ABN7XSQ8</accession>
<proteinExistence type="predicted"/>
<sequence length="39" mass="4407">RALINKSKVIILDEATANVDLKTDNKIQKTICEEFKDST</sequence>
<dbReference type="Gene3D" id="3.40.50.300">
    <property type="entry name" value="P-loop containing nucleotide triphosphate hydrolases"/>
    <property type="match status" value="1"/>
</dbReference>
<evidence type="ECO:0000313" key="2">
    <source>
        <dbReference type="Proteomes" id="UP000789901"/>
    </source>
</evidence>
<gene>
    <name evidence="1" type="ORF">GMARGA_LOCUS45945</name>
</gene>
<name>A0ABN7XSQ8_GIGMA</name>
<reference evidence="1 2" key="1">
    <citation type="submission" date="2021-06" db="EMBL/GenBank/DDBJ databases">
        <authorList>
            <person name="Kallberg Y."/>
            <person name="Tangrot J."/>
            <person name="Rosling A."/>
        </authorList>
    </citation>
    <scope>NUCLEOTIDE SEQUENCE [LARGE SCALE GENOMIC DNA]</scope>
    <source>
        <strain evidence="1 2">120-4 pot B 10/14</strain>
    </source>
</reference>